<dbReference type="PROSITE" id="PS50005">
    <property type="entry name" value="TPR"/>
    <property type="match status" value="1"/>
</dbReference>
<protein>
    <recommendedName>
        <fullName evidence="2 7">peptidylprolyl isomerase</fullName>
        <ecNumber evidence="2 7">5.2.1.8</ecNumber>
    </recommendedName>
</protein>
<dbReference type="GO" id="GO:0003755">
    <property type="term" value="F:peptidyl-prolyl cis-trans isomerase activity"/>
    <property type="evidence" value="ECO:0007669"/>
    <property type="project" value="UniProtKB-KW"/>
</dbReference>
<dbReference type="RefSeq" id="XP_013065624.1">
    <property type="nucleotide sequence ID" value="XM_013210170.2"/>
</dbReference>
<reference evidence="14" key="2">
    <citation type="submission" date="2025-04" db="UniProtKB">
        <authorList>
            <consortium name="RefSeq"/>
        </authorList>
    </citation>
    <scope>IDENTIFICATION</scope>
</reference>
<dbReference type="SUPFAM" id="SSF54534">
    <property type="entry name" value="FKBP-like"/>
    <property type="match status" value="2"/>
</dbReference>
<dbReference type="GeneID" id="106054352"/>
<dbReference type="AlphaFoldDB" id="A0A2C9JDM0"/>
<keyword evidence="4 8" id="KW-0802">TPR repeat</keyword>
<dbReference type="InterPro" id="IPR050754">
    <property type="entry name" value="FKBP4/5/8-like"/>
</dbReference>
<evidence type="ECO:0000256" key="1">
    <source>
        <dbReference type="ARBA" id="ARBA00000971"/>
    </source>
</evidence>
<dbReference type="Pfam" id="PF00515">
    <property type="entry name" value="TPR_1"/>
    <property type="match status" value="1"/>
</dbReference>
<dbReference type="Proteomes" id="UP000076420">
    <property type="component" value="Unassembled WGS sequence"/>
</dbReference>
<evidence type="ECO:0000256" key="5">
    <source>
        <dbReference type="ARBA" id="ARBA00023110"/>
    </source>
</evidence>
<dbReference type="FunFam" id="1.25.40.10:FF:000008">
    <property type="entry name" value="Peptidylprolyl isomerase"/>
    <property type="match status" value="1"/>
</dbReference>
<dbReference type="OMA" id="FGAEGNE"/>
<dbReference type="Pfam" id="PF00254">
    <property type="entry name" value="FKBP_C"/>
    <property type="match status" value="2"/>
</dbReference>
<dbReference type="FunFam" id="3.10.50.40:FF:000056">
    <property type="entry name" value="Peptidylprolyl isomerase"/>
    <property type="match status" value="1"/>
</dbReference>
<feature type="domain" description="PPIase FKBP-type" evidence="10">
    <location>
        <begin position="50"/>
        <end position="138"/>
    </location>
</feature>
<dbReference type="FunFam" id="3.10.50.40:FF:000013">
    <property type="entry name" value="Peptidylprolyl isomerase"/>
    <property type="match status" value="1"/>
</dbReference>
<comment type="catalytic activity">
    <reaction evidence="1 7">
        <text>[protein]-peptidylproline (omega=180) = [protein]-peptidylproline (omega=0)</text>
        <dbReference type="Rhea" id="RHEA:16237"/>
        <dbReference type="Rhea" id="RHEA-COMP:10747"/>
        <dbReference type="Rhea" id="RHEA-COMP:10748"/>
        <dbReference type="ChEBI" id="CHEBI:83833"/>
        <dbReference type="ChEBI" id="CHEBI:83834"/>
        <dbReference type="EC" id="5.2.1.8"/>
    </reaction>
</comment>
<dbReference type="Gene3D" id="1.25.40.10">
    <property type="entry name" value="Tetratricopeptide repeat domain"/>
    <property type="match status" value="1"/>
</dbReference>
<dbReference type="OrthoDB" id="433738at2759"/>
<dbReference type="EC" id="5.2.1.8" evidence="2 7"/>
<evidence type="ECO:0000256" key="9">
    <source>
        <dbReference type="SAM" id="MobiDB-lite"/>
    </source>
</evidence>
<feature type="repeat" description="TPR" evidence="8">
    <location>
        <begin position="354"/>
        <end position="387"/>
    </location>
</feature>
<reference evidence="11" key="1">
    <citation type="submission" date="2020-05" db="UniProtKB">
        <authorList>
            <consortium name="EnsemblMetazoa"/>
        </authorList>
    </citation>
    <scope>IDENTIFICATION</scope>
    <source>
        <strain evidence="11">BB02</strain>
    </source>
</reference>
<organism evidence="11 12">
    <name type="scientific">Biomphalaria glabrata</name>
    <name type="common">Bloodfluke planorb</name>
    <name type="synonym">Freshwater snail</name>
    <dbReference type="NCBI Taxonomy" id="6526"/>
    <lineage>
        <taxon>Eukaryota</taxon>
        <taxon>Metazoa</taxon>
        <taxon>Spiralia</taxon>
        <taxon>Lophotrochozoa</taxon>
        <taxon>Mollusca</taxon>
        <taxon>Gastropoda</taxon>
        <taxon>Heterobranchia</taxon>
        <taxon>Euthyneura</taxon>
        <taxon>Panpulmonata</taxon>
        <taxon>Hygrophila</taxon>
        <taxon>Lymnaeoidea</taxon>
        <taxon>Planorbidae</taxon>
        <taxon>Biomphalaria</taxon>
    </lineage>
</organism>
<keyword evidence="3" id="KW-0677">Repeat</keyword>
<evidence type="ECO:0000256" key="4">
    <source>
        <dbReference type="ARBA" id="ARBA00022803"/>
    </source>
</evidence>
<evidence type="ECO:0000313" key="11">
    <source>
        <dbReference type="EnsemblMetazoa" id="BGLB001060-PC"/>
    </source>
</evidence>
<dbReference type="PROSITE" id="PS50059">
    <property type="entry name" value="FKBP_PPIASE"/>
    <property type="match status" value="2"/>
</dbReference>
<dbReference type="STRING" id="6526.A0A2C9JDM0"/>
<gene>
    <name evidence="11" type="primary">106054352</name>
    <name evidence="14" type="synonym">LOC106054352</name>
</gene>
<feature type="domain" description="PPIase FKBP-type" evidence="10">
    <location>
        <begin position="167"/>
        <end position="254"/>
    </location>
</feature>
<evidence type="ECO:0000313" key="12">
    <source>
        <dbReference type="Proteomes" id="UP000076420"/>
    </source>
</evidence>
<dbReference type="InterPro" id="IPR001179">
    <property type="entry name" value="PPIase_FKBP_dom"/>
</dbReference>
<dbReference type="PANTHER" id="PTHR46512">
    <property type="entry name" value="PEPTIDYLPROLYL ISOMERASE"/>
    <property type="match status" value="1"/>
</dbReference>
<dbReference type="Gene3D" id="3.10.50.40">
    <property type="match status" value="2"/>
</dbReference>
<evidence type="ECO:0000256" key="7">
    <source>
        <dbReference type="PROSITE-ProRule" id="PRU00277"/>
    </source>
</evidence>
<dbReference type="InterPro" id="IPR046357">
    <property type="entry name" value="PPIase_dom_sf"/>
</dbReference>
<dbReference type="SUPFAM" id="SSF48452">
    <property type="entry name" value="TPR-like"/>
    <property type="match status" value="1"/>
</dbReference>
<keyword evidence="13" id="KW-1185">Reference proteome</keyword>
<evidence type="ECO:0000256" key="6">
    <source>
        <dbReference type="ARBA" id="ARBA00023235"/>
    </source>
</evidence>
<accession>A0A2C9JDM0</accession>
<feature type="region of interest" description="Disordered" evidence="9">
    <location>
        <begin position="1"/>
        <end position="32"/>
    </location>
</feature>
<evidence type="ECO:0000313" key="14">
    <source>
        <dbReference type="RefSeq" id="XP_013065624.1"/>
    </source>
</evidence>
<evidence type="ECO:0000259" key="10">
    <source>
        <dbReference type="PROSITE" id="PS50059"/>
    </source>
</evidence>
<name>A0A2C9JDM0_BIOGL</name>
<keyword evidence="5 7" id="KW-0697">Rotamase</keyword>
<dbReference type="VEuPathDB" id="VectorBase:BGLAX_046225"/>
<dbReference type="InterPro" id="IPR019734">
    <property type="entry name" value="TPR_rpt"/>
</dbReference>
<dbReference type="KEGG" id="bgt:106054352"/>
<keyword evidence="6 7" id="KW-0413">Isomerase</keyword>
<evidence type="ECO:0000256" key="8">
    <source>
        <dbReference type="PROSITE-ProRule" id="PRU00339"/>
    </source>
</evidence>
<dbReference type="Proteomes" id="UP001165740">
    <property type="component" value="Chromosome 10"/>
</dbReference>
<dbReference type="PANTHER" id="PTHR46512:SF9">
    <property type="entry name" value="PEPTIDYLPROLYL ISOMERASE"/>
    <property type="match status" value="1"/>
</dbReference>
<dbReference type="VEuPathDB" id="VectorBase:BGLB001060"/>
<sequence length="476" mass="53053">MASTEPETMETEPVKEQPVGIGNDLTENKDGGVLKEILREGEGDDKPSKGDKVSVHYVGTLLDGTKFDSSRDRGELFTFNLGKGQVIKAWDIGVASMRKGELARLTCKSEYAYGETGSPPTIPPNSTLVFEVELFSWEGEDVSPNKDKGIIRSILQEGSNYKTPSDFAKVTINYSVQLDQQVLVEPTTSTFTLGESEDPIITTGLEAAIKKMKEKEKSKFIVSPAYAYGKDGNKELGVPPNATLTYNVELVSFEKAKKSYEMETPEKLEQSEIRKAKGTEFFKKGLTDKAILNYNTIIEYLESETTLEGEEKEKRDALVLAAHLNLAACELRLGEDTKVIEHCNSALDISKDNAKAFFRRAQAHQNRRDYELAVQDYQKVVALEPENKAAKNQIIVCKKRIQEEHQKEKQLYANMFSQMTQQSAKRTDSSDESVFKEGIGEWNNEMAAGMMPLDQEVAAFGETMPLGTDNNHGNIH</sequence>
<proteinExistence type="predicted"/>
<dbReference type="EnsemblMetazoa" id="BGLB001060-RC">
    <property type="protein sequence ID" value="BGLB001060-PC"/>
    <property type="gene ID" value="BGLB001060"/>
</dbReference>
<evidence type="ECO:0000256" key="2">
    <source>
        <dbReference type="ARBA" id="ARBA00013194"/>
    </source>
</evidence>
<evidence type="ECO:0000313" key="13">
    <source>
        <dbReference type="Proteomes" id="UP001165740"/>
    </source>
</evidence>
<dbReference type="InterPro" id="IPR011990">
    <property type="entry name" value="TPR-like_helical_dom_sf"/>
</dbReference>
<dbReference type="SMART" id="SM00028">
    <property type="entry name" value="TPR"/>
    <property type="match status" value="3"/>
</dbReference>
<evidence type="ECO:0000256" key="3">
    <source>
        <dbReference type="ARBA" id="ARBA00022737"/>
    </source>
</evidence>